<keyword evidence="4" id="KW-1133">Transmembrane helix</keyword>
<comment type="caution">
    <text evidence="6">The sequence shown here is derived from an EMBL/GenBank/DDBJ whole genome shotgun (WGS) entry which is preliminary data.</text>
</comment>
<evidence type="ECO:0000313" key="7">
    <source>
        <dbReference type="Proteomes" id="UP001500711"/>
    </source>
</evidence>
<gene>
    <name evidence="6" type="ORF">GCM10022267_19720</name>
</gene>
<feature type="domain" description="NB-ARC" evidence="5">
    <location>
        <begin position="121"/>
        <end position="262"/>
    </location>
</feature>
<dbReference type="Proteomes" id="UP001500711">
    <property type="component" value="Unassembled WGS sequence"/>
</dbReference>
<protein>
    <recommendedName>
        <fullName evidence="5">NB-ARC domain-containing protein</fullName>
    </recommendedName>
</protein>
<sequence>MGARRFALRVVSLSGRARPDHREATLKKQTTAAAAVTVVSIAVAIVVNLLTSGWSWTFFVLLAVLAVIWVALAVWQVSAGRTKPLGAPPVASASGIVARPELSGKIVRLLLGTGTRKVAITTGLWGAGGFGKTTLAAEVCENKEIKAAFGTNIWWVTVGQEVRGAALADTINDVIKRIDGQSPGLTRPEQAGMHLGALLKERGRSLLVVDDVWSAEQLRPFLDAGRGCTLLVTTRFSDVLPSDAEPVEVNQMRPEQASALVNSGIAGLPDSVRDGLLDITGRWPLALSLANAALRRADRTGADVTETAQKLLQRLQNLGPAALDVTDADRRDRTVAATLESSLSLLGERRDRVVELAIFPEDTDIPRDLIALLWHRTAGLSRDETDLLCQEIVDLSLATGLHRVRLHDVIRTYLRHECGLDRLTALHNTFLDGVAATLPPGAAGWWQIPGEQEHLWRTLAYHLTGAQRTEELAALVEAPAWIIGKLRRFGPVAVAEDVALVDNEHSRELTRFLDQLGHTLTPTIPEHAVVNALAHRLAHYPALSKLHEAAIAETRRVPRLVPSAPMPDLPDPALKRVLTGHDRAVKACDFSPTGAWLATVGADDTIRVWEPQSGRVLQVITTNTWLFGESALSPDGRWLAAEGFRSVVNVFDTETWTVQAALEGRGTVRCFTFTADSRTLVLADSRDQLIVWDVVTGKKLRQFKIEQNLDHCVALTGTTVLGVDDGLVRLWDTDTGKHTTFTELQTTYGVTDVALDPDHRWAALAGDFGIAVHDLARPGRPARMLRHHTDLTAVASSPSGDLLATGDAKGMISIWTVAEWRPVGQIAAHGSAINALAFSPDGSTLASTSADGTARLWNPALASERAQHTAASTCAAAPDGTWLAIGTPTSTIIQRLAPPQPALELEFATRAYSLVALHGGRQLLVELVSEVLLCDAGDWRAGRVLAHPEGNTLSSATGGGSYVCAQSGGQGLLWDVDNWGPPRFVVADGDSVRLADRPMPESPRRAVPLLRRSAPPEIVEAAVAPSGSSVVVTTDTAVFVLGPATGEVIKTVNVGTQPYGARVTPGDRWLLVGVQDGLQVWSTNTWTRHTVLTEISSDLEGAAWTPDNSVVAMVTKDQTVRIYDNTDWRCLTSIRLDGTVTGCTWAGNTDLVVVGGHGVYRFDFRGGSPEAEG</sequence>
<evidence type="ECO:0000256" key="4">
    <source>
        <dbReference type="SAM" id="Phobius"/>
    </source>
</evidence>
<dbReference type="Gene3D" id="1.10.10.10">
    <property type="entry name" value="Winged helix-like DNA-binding domain superfamily/Winged helix DNA-binding domain"/>
    <property type="match status" value="1"/>
</dbReference>
<keyword evidence="2" id="KW-0677">Repeat</keyword>
<dbReference type="SMART" id="SM00320">
    <property type="entry name" value="WD40"/>
    <property type="match status" value="10"/>
</dbReference>
<keyword evidence="1 3" id="KW-0853">WD repeat</keyword>
<reference evidence="7" key="1">
    <citation type="journal article" date="2019" name="Int. J. Syst. Evol. Microbiol.">
        <title>The Global Catalogue of Microorganisms (GCM) 10K type strain sequencing project: providing services to taxonomists for standard genome sequencing and annotation.</title>
        <authorList>
            <consortium name="The Broad Institute Genomics Platform"/>
            <consortium name="The Broad Institute Genome Sequencing Center for Infectious Disease"/>
            <person name="Wu L."/>
            <person name="Ma J."/>
        </authorList>
    </citation>
    <scope>NUCLEOTIDE SEQUENCE [LARGE SCALE GENOMIC DNA]</scope>
    <source>
        <strain evidence="7">JCM 17494</strain>
    </source>
</reference>
<evidence type="ECO:0000313" key="6">
    <source>
        <dbReference type="EMBL" id="GAA3632983.1"/>
    </source>
</evidence>
<dbReference type="SUPFAM" id="SSF52540">
    <property type="entry name" value="P-loop containing nucleoside triphosphate hydrolases"/>
    <property type="match status" value="1"/>
</dbReference>
<dbReference type="CDD" id="cd00200">
    <property type="entry name" value="WD40"/>
    <property type="match status" value="1"/>
</dbReference>
<evidence type="ECO:0000256" key="3">
    <source>
        <dbReference type="PROSITE-ProRule" id="PRU00221"/>
    </source>
</evidence>
<evidence type="ECO:0000256" key="1">
    <source>
        <dbReference type="ARBA" id="ARBA00022574"/>
    </source>
</evidence>
<dbReference type="PROSITE" id="PS50082">
    <property type="entry name" value="WD_REPEATS_2"/>
    <property type="match status" value="3"/>
</dbReference>
<dbReference type="InterPro" id="IPR036388">
    <property type="entry name" value="WH-like_DNA-bd_sf"/>
</dbReference>
<dbReference type="SUPFAM" id="SSF50978">
    <property type="entry name" value="WD40 repeat-like"/>
    <property type="match status" value="1"/>
</dbReference>
<feature type="transmembrane region" description="Helical" evidence="4">
    <location>
        <begin position="56"/>
        <end position="75"/>
    </location>
</feature>
<feature type="repeat" description="WD" evidence="3">
    <location>
        <begin position="826"/>
        <end position="858"/>
    </location>
</feature>
<feature type="transmembrane region" description="Helical" evidence="4">
    <location>
        <begin position="31"/>
        <end position="50"/>
    </location>
</feature>
<keyword evidence="4" id="KW-0812">Transmembrane</keyword>
<dbReference type="PRINTS" id="PR00364">
    <property type="entry name" value="DISEASERSIST"/>
</dbReference>
<keyword evidence="7" id="KW-1185">Reference proteome</keyword>
<organism evidence="6 7">
    <name type="scientific">Lentzea roselyniae</name>
    <dbReference type="NCBI Taxonomy" id="531940"/>
    <lineage>
        <taxon>Bacteria</taxon>
        <taxon>Bacillati</taxon>
        <taxon>Actinomycetota</taxon>
        <taxon>Actinomycetes</taxon>
        <taxon>Pseudonocardiales</taxon>
        <taxon>Pseudonocardiaceae</taxon>
        <taxon>Lentzea</taxon>
    </lineage>
</organism>
<dbReference type="InterPro" id="IPR027417">
    <property type="entry name" value="P-loop_NTPase"/>
</dbReference>
<dbReference type="Gene3D" id="3.40.50.300">
    <property type="entry name" value="P-loop containing nucleotide triphosphate hydrolases"/>
    <property type="match status" value="1"/>
</dbReference>
<dbReference type="InterPro" id="IPR002182">
    <property type="entry name" value="NB-ARC"/>
</dbReference>
<keyword evidence="4" id="KW-0472">Membrane</keyword>
<accession>A0ABP7AIQ1</accession>
<dbReference type="InterPro" id="IPR001680">
    <property type="entry name" value="WD40_rpt"/>
</dbReference>
<proteinExistence type="predicted"/>
<dbReference type="Pfam" id="PF00400">
    <property type="entry name" value="WD40"/>
    <property type="match status" value="3"/>
</dbReference>
<evidence type="ECO:0000259" key="5">
    <source>
        <dbReference type="Pfam" id="PF00931"/>
    </source>
</evidence>
<dbReference type="Pfam" id="PF00931">
    <property type="entry name" value="NB-ARC"/>
    <property type="match status" value="1"/>
</dbReference>
<feature type="repeat" description="WD" evidence="3">
    <location>
        <begin position="578"/>
        <end position="619"/>
    </location>
</feature>
<dbReference type="PANTHER" id="PTHR19848">
    <property type="entry name" value="WD40 REPEAT PROTEIN"/>
    <property type="match status" value="1"/>
</dbReference>
<dbReference type="Gene3D" id="2.130.10.10">
    <property type="entry name" value="YVTN repeat-like/Quinoprotein amine dehydrogenase"/>
    <property type="match status" value="3"/>
</dbReference>
<dbReference type="InterPro" id="IPR015943">
    <property type="entry name" value="WD40/YVTN_repeat-like_dom_sf"/>
</dbReference>
<dbReference type="EMBL" id="BAABBE010000005">
    <property type="protein sequence ID" value="GAA3632983.1"/>
    <property type="molecule type" value="Genomic_DNA"/>
</dbReference>
<dbReference type="InterPro" id="IPR036322">
    <property type="entry name" value="WD40_repeat_dom_sf"/>
</dbReference>
<feature type="repeat" description="WD" evidence="3">
    <location>
        <begin position="784"/>
        <end position="817"/>
    </location>
</feature>
<name>A0ABP7AIQ1_9PSEU</name>
<dbReference type="PANTHER" id="PTHR19848:SF8">
    <property type="entry name" value="F-BOX AND WD REPEAT DOMAIN CONTAINING 7"/>
    <property type="match status" value="1"/>
</dbReference>
<dbReference type="PROSITE" id="PS50294">
    <property type="entry name" value="WD_REPEATS_REGION"/>
    <property type="match status" value="2"/>
</dbReference>
<dbReference type="Gene3D" id="1.25.40.370">
    <property type="match status" value="1"/>
</dbReference>
<dbReference type="SUPFAM" id="SSF82171">
    <property type="entry name" value="DPP6 N-terminal domain-like"/>
    <property type="match status" value="1"/>
</dbReference>
<evidence type="ECO:0000256" key="2">
    <source>
        <dbReference type="ARBA" id="ARBA00022737"/>
    </source>
</evidence>